<name>A0A1Y5I865_OSTTA</name>
<feature type="region of interest" description="Disordered" evidence="1">
    <location>
        <begin position="1"/>
        <end position="40"/>
    </location>
</feature>
<evidence type="ECO:0000256" key="1">
    <source>
        <dbReference type="SAM" id="MobiDB-lite"/>
    </source>
</evidence>
<dbReference type="Pfam" id="PF11360">
    <property type="entry name" value="DUF3110"/>
    <property type="match status" value="1"/>
</dbReference>
<gene>
    <name evidence="2" type="ORF">BE221DRAFT_55463</name>
</gene>
<organism evidence="2">
    <name type="scientific">Ostreococcus tauri</name>
    <name type="common">Marine green alga</name>
    <dbReference type="NCBI Taxonomy" id="70448"/>
    <lineage>
        <taxon>Eukaryota</taxon>
        <taxon>Viridiplantae</taxon>
        <taxon>Chlorophyta</taxon>
        <taxon>Mamiellophyceae</taxon>
        <taxon>Mamiellales</taxon>
        <taxon>Bathycoccaceae</taxon>
        <taxon>Ostreococcus</taxon>
    </lineage>
</organism>
<reference evidence="2" key="1">
    <citation type="submission" date="2017-04" db="EMBL/GenBank/DDBJ databases">
        <title>Population genomics of picophytoplankton unveils novel chromosome hypervariability.</title>
        <authorList>
            <consortium name="DOE Joint Genome Institute"/>
            <person name="Blanc-Mathieu R."/>
            <person name="Krasovec M."/>
            <person name="Hebrard M."/>
            <person name="Yau S."/>
            <person name="Desgranges E."/>
            <person name="Martin J."/>
            <person name="Schackwitz W."/>
            <person name="Kuo A."/>
            <person name="Salin G."/>
            <person name="Donnadieu C."/>
            <person name="Desdevises Y."/>
            <person name="Sanchez-Ferandin S."/>
            <person name="Moreau H."/>
            <person name="Rivals E."/>
            <person name="Grigoriev I.V."/>
            <person name="Grimsley N."/>
            <person name="Eyre-Walker A."/>
            <person name="Piganeau G."/>
        </authorList>
    </citation>
    <scope>NUCLEOTIDE SEQUENCE [LARGE SCALE GENOMIC DNA]</scope>
    <source>
        <strain evidence="2">RCC 1115</strain>
    </source>
</reference>
<feature type="compositionally biased region" description="Polar residues" evidence="1">
    <location>
        <begin position="11"/>
        <end position="23"/>
    </location>
</feature>
<proteinExistence type="predicted"/>
<feature type="compositionally biased region" description="Basic and acidic residues" evidence="1">
    <location>
        <begin position="1"/>
        <end position="10"/>
    </location>
</feature>
<evidence type="ECO:0000313" key="2">
    <source>
        <dbReference type="EMBL" id="OUS43215.1"/>
    </source>
</evidence>
<accession>A0A1Y5I865</accession>
<dbReference type="AlphaFoldDB" id="A0A1Y5I865"/>
<sequence length="142" mass="14726">MGSTRARERPSTSGRVTAVSSSRGAMVRRAAGAESPEMSSSRAVYVLVFDLDEPTESLYATSSRSSEGIPLNAFVAFEDMGEAVRAAIAVGEVASGGVPVVESAPPAAIRLLADLAGFDVEYVRKGDVFDVPEVLVEDASSG</sequence>
<protein>
    <submittedName>
        <fullName evidence="2">Uncharacterized protein</fullName>
    </submittedName>
</protein>
<dbReference type="Proteomes" id="UP000195557">
    <property type="component" value="Unassembled WGS sequence"/>
</dbReference>
<dbReference type="InterPro" id="IPR021503">
    <property type="entry name" value="DUF3110"/>
</dbReference>
<dbReference type="EMBL" id="KZ155832">
    <property type="protein sequence ID" value="OUS43215.1"/>
    <property type="molecule type" value="Genomic_DNA"/>
</dbReference>
<feature type="non-terminal residue" evidence="2">
    <location>
        <position position="142"/>
    </location>
</feature>